<dbReference type="EMBL" id="BGZK01003440">
    <property type="protein sequence ID" value="GBP01331.1"/>
    <property type="molecule type" value="Genomic_DNA"/>
</dbReference>
<dbReference type="Proteomes" id="UP000299102">
    <property type="component" value="Unassembled WGS sequence"/>
</dbReference>
<protein>
    <submittedName>
        <fullName evidence="1">Uncharacterized protein</fullName>
    </submittedName>
</protein>
<sequence length="124" mass="14038">MEKILDQHIRTVYLLASPIHAEQYAYQTGKSTETAIHRLATRIEKALEGMCLSIDISGAFDNTTFRSIERAMIRKGIPRMIIAWTLNMLRSRIIIWEAGRKDSLSGQQRVSTGRSSLPLLDIGH</sequence>
<dbReference type="GO" id="GO:0071897">
    <property type="term" value="P:DNA biosynthetic process"/>
    <property type="evidence" value="ECO:0007669"/>
    <property type="project" value="UniProtKB-ARBA"/>
</dbReference>
<dbReference type="OrthoDB" id="5419617at2759"/>
<evidence type="ECO:0000313" key="1">
    <source>
        <dbReference type="EMBL" id="GBP01331.1"/>
    </source>
</evidence>
<organism evidence="1 2">
    <name type="scientific">Eumeta variegata</name>
    <name type="common">Bagworm moth</name>
    <name type="synonym">Eumeta japonica</name>
    <dbReference type="NCBI Taxonomy" id="151549"/>
    <lineage>
        <taxon>Eukaryota</taxon>
        <taxon>Metazoa</taxon>
        <taxon>Ecdysozoa</taxon>
        <taxon>Arthropoda</taxon>
        <taxon>Hexapoda</taxon>
        <taxon>Insecta</taxon>
        <taxon>Pterygota</taxon>
        <taxon>Neoptera</taxon>
        <taxon>Endopterygota</taxon>
        <taxon>Lepidoptera</taxon>
        <taxon>Glossata</taxon>
        <taxon>Ditrysia</taxon>
        <taxon>Tineoidea</taxon>
        <taxon>Psychidae</taxon>
        <taxon>Oiketicinae</taxon>
        <taxon>Eumeta</taxon>
    </lineage>
</organism>
<reference evidence="1 2" key="1">
    <citation type="journal article" date="2019" name="Commun. Biol.">
        <title>The bagworm genome reveals a unique fibroin gene that provides high tensile strength.</title>
        <authorList>
            <person name="Kono N."/>
            <person name="Nakamura H."/>
            <person name="Ohtoshi R."/>
            <person name="Tomita M."/>
            <person name="Numata K."/>
            <person name="Arakawa K."/>
        </authorList>
    </citation>
    <scope>NUCLEOTIDE SEQUENCE [LARGE SCALE GENOMIC DNA]</scope>
</reference>
<proteinExistence type="predicted"/>
<accession>A0A4C1SJK6</accession>
<dbReference type="InterPro" id="IPR043502">
    <property type="entry name" value="DNA/RNA_pol_sf"/>
</dbReference>
<dbReference type="AlphaFoldDB" id="A0A4C1SJK6"/>
<keyword evidence="2" id="KW-1185">Reference proteome</keyword>
<dbReference type="SUPFAM" id="SSF56672">
    <property type="entry name" value="DNA/RNA polymerases"/>
    <property type="match status" value="1"/>
</dbReference>
<gene>
    <name evidence="1" type="ORF">EVAR_66465_1</name>
</gene>
<name>A0A4C1SJK6_EUMVA</name>
<evidence type="ECO:0000313" key="2">
    <source>
        <dbReference type="Proteomes" id="UP000299102"/>
    </source>
</evidence>
<comment type="caution">
    <text evidence="1">The sequence shown here is derived from an EMBL/GenBank/DDBJ whole genome shotgun (WGS) entry which is preliminary data.</text>
</comment>